<proteinExistence type="predicted"/>
<dbReference type="AlphaFoldDB" id="A0A4R3M0Y8"/>
<gene>
    <name evidence="1" type="ORF">EDC64_102131</name>
</gene>
<dbReference type="OrthoDB" id="8455641at2"/>
<organism evidence="1 2">
    <name type="scientific">Aquabacter spiritensis</name>
    <dbReference type="NCBI Taxonomy" id="933073"/>
    <lineage>
        <taxon>Bacteria</taxon>
        <taxon>Pseudomonadati</taxon>
        <taxon>Pseudomonadota</taxon>
        <taxon>Alphaproteobacteria</taxon>
        <taxon>Hyphomicrobiales</taxon>
        <taxon>Xanthobacteraceae</taxon>
        <taxon>Aquabacter</taxon>
    </lineage>
</organism>
<sequence length="70" mass="7840">MPSSKFRLGSRVLLNRSAAYRSAATEFEIVGLMPTEHGECRYRLRSSQEAFERVAEESQIEAVTSTANES</sequence>
<comment type="caution">
    <text evidence="1">The sequence shown here is derived from an EMBL/GenBank/DDBJ whole genome shotgun (WGS) entry which is preliminary data.</text>
</comment>
<dbReference type="Proteomes" id="UP000294664">
    <property type="component" value="Unassembled WGS sequence"/>
</dbReference>
<keyword evidence="2" id="KW-1185">Reference proteome</keyword>
<dbReference type="RefSeq" id="WP_132030137.1">
    <property type="nucleotide sequence ID" value="NZ_SMAI01000002.1"/>
</dbReference>
<reference evidence="1 2" key="1">
    <citation type="submission" date="2019-03" db="EMBL/GenBank/DDBJ databases">
        <title>Genomic Encyclopedia of Type Strains, Phase IV (KMG-IV): sequencing the most valuable type-strain genomes for metagenomic binning, comparative biology and taxonomic classification.</title>
        <authorList>
            <person name="Goeker M."/>
        </authorList>
    </citation>
    <scope>NUCLEOTIDE SEQUENCE [LARGE SCALE GENOMIC DNA]</scope>
    <source>
        <strain evidence="1 2">DSM 9035</strain>
    </source>
</reference>
<protein>
    <submittedName>
        <fullName evidence="1">Uncharacterized protein</fullName>
    </submittedName>
</protein>
<name>A0A4R3M0Y8_9HYPH</name>
<dbReference type="EMBL" id="SMAI01000002">
    <property type="protein sequence ID" value="TCT06652.1"/>
    <property type="molecule type" value="Genomic_DNA"/>
</dbReference>
<evidence type="ECO:0000313" key="1">
    <source>
        <dbReference type="EMBL" id="TCT06652.1"/>
    </source>
</evidence>
<accession>A0A4R3M0Y8</accession>
<evidence type="ECO:0000313" key="2">
    <source>
        <dbReference type="Proteomes" id="UP000294664"/>
    </source>
</evidence>